<evidence type="ECO:0000256" key="1">
    <source>
        <dbReference type="ARBA" id="ARBA00022603"/>
    </source>
</evidence>
<dbReference type="CDD" id="cd02440">
    <property type="entry name" value="AdoMet_MTases"/>
    <property type="match status" value="1"/>
</dbReference>
<dbReference type="PANTHER" id="PTHR22807">
    <property type="entry name" value="NOP2 YEAST -RELATED NOL1/NOP2/FMU SUN DOMAIN-CONTAINING"/>
    <property type="match status" value="1"/>
</dbReference>
<name>A0A1S7LM02_MAGMO</name>
<evidence type="ECO:0000256" key="2">
    <source>
        <dbReference type="ARBA" id="ARBA00022679"/>
    </source>
</evidence>
<evidence type="ECO:0000259" key="6">
    <source>
        <dbReference type="PROSITE" id="PS51686"/>
    </source>
</evidence>
<dbReference type="SUPFAM" id="SSF53335">
    <property type="entry name" value="S-adenosyl-L-methionine-dependent methyltransferases"/>
    <property type="match status" value="1"/>
</dbReference>
<evidence type="ECO:0000256" key="5">
    <source>
        <dbReference type="PROSITE-ProRule" id="PRU01023"/>
    </source>
</evidence>
<reference evidence="7" key="1">
    <citation type="submission" date="2015-04" db="EMBL/GenBank/DDBJ databases">
        <authorList>
            <person name="Syromyatnikov M.Y."/>
            <person name="Popov V.N."/>
        </authorList>
    </citation>
    <scope>NUCLEOTIDE SEQUENCE</scope>
    <source>
        <strain evidence="7">MO-1</strain>
    </source>
</reference>
<feature type="binding site" evidence="5">
    <location>
        <position position="293"/>
    </location>
    <ligand>
        <name>S-adenosyl-L-methionine</name>
        <dbReference type="ChEBI" id="CHEBI:59789"/>
    </ligand>
</feature>
<comment type="similarity">
    <text evidence="5">Belongs to the class I-like SAM-binding methyltransferase superfamily. RsmB/NOP family.</text>
</comment>
<feature type="active site" description="Nucleophile" evidence="5">
    <location>
        <position position="346"/>
    </location>
</feature>
<dbReference type="Pfam" id="PF22458">
    <property type="entry name" value="RsmF-B_ferredox"/>
    <property type="match status" value="1"/>
</dbReference>
<dbReference type="InterPro" id="IPR029063">
    <property type="entry name" value="SAM-dependent_MTases_sf"/>
</dbReference>
<feature type="domain" description="SAM-dependent MTase RsmB/NOP-type" evidence="6">
    <location>
        <begin position="132"/>
        <end position="405"/>
    </location>
</feature>
<dbReference type="PROSITE" id="PS51686">
    <property type="entry name" value="SAM_MT_RSMB_NOP"/>
    <property type="match status" value="1"/>
</dbReference>
<sequence length="405" mass="45121">MGLQAHYNRLASALVAEILQQQEQAVDGILRRTFRQHKQMGSRDRRRVSDRVYLTLRHLRRLHHQITGATELPAEPLDQAALLPLTTLAADWLAEGLPPRGEEEPDPCFYSLPDWLWHRWHEQFGPAQSEQLALAMLEPGFLELRVNTMKAKRQQVARQLSQEGLENSPLKGNSCGLRLTERRTLRDHPLFQQGRVEIQDGGSQQIAPLVNAKPGEKIVDFCAGGGGKTLHLAALMQNRGELLALDNQAHRLERLKPRLKRAGVRVVQSHTIAHEQDPWLTRWHEKADAVLVDAPCSGLGTLRRHPEIKWRLAEAAIPSLNQQQQSLLNAAAKLVRPGGRLVYATCSLLAAENSQVIEAFLAQHDSFALQPGADALSGEGEPSQLQLLPHQTGSDGFYAVALIRS</sequence>
<dbReference type="EMBL" id="LO017727">
    <property type="protein sequence ID" value="CRH07915.1"/>
    <property type="molecule type" value="Genomic_DNA"/>
</dbReference>
<evidence type="ECO:0000313" key="7">
    <source>
        <dbReference type="EMBL" id="CRH07915.1"/>
    </source>
</evidence>
<dbReference type="Gene3D" id="3.40.50.150">
    <property type="entry name" value="Vaccinia Virus protein VP39"/>
    <property type="match status" value="1"/>
</dbReference>
<dbReference type="Gene3D" id="3.30.70.1170">
    <property type="entry name" value="Sun protein, domain 3"/>
    <property type="match status" value="1"/>
</dbReference>
<feature type="binding site" evidence="5">
    <location>
        <position position="246"/>
    </location>
    <ligand>
        <name>S-adenosyl-L-methionine</name>
        <dbReference type="ChEBI" id="CHEBI:59789"/>
    </ligand>
</feature>
<evidence type="ECO:0000256" key="4">
    <source>
        <dbReference type="ARBA" id="ARBA00022884"/>
    </source>
</evidence>
<gene>
    <name evidence="7" type="ORF">MAGMO_3786</name>
</gene>
<comment type="caution">
    <text evidence="5">Lacks conserved residue(s) required for the propagation of feature annotation.</text>
</comment>
<keyword evidence="2 5" id="KW-0808">Transferase</keyword>
<dbReference type="GO" id="GO:0008173">
    <property type="term" value="F:RNA methyltransferase activity"/>
    <property type="evidence" value="ECO:0007669"/>
    <property type="project" value="InterPro"/>
</dbReference>
<organism evidence="7">
    <name type="scientific">Magnetococcus massalia (strain MO-1)</name>
    <dbReference type="NCBI Taxonomy" id="451514"/>
    <lineage>
        <taxon>Bacteria</taxon>
        <taxon>Pseudomonadati</taxon>
        <taxon>Pseudomonadota</taxon>
        <taxon>Magnetococcia</taxon>
        <taxon>Magnetococcales</taxon>
        <taxon>Magnetococcaceae</taxon>
        <taxon>Magnetococcus</taxon>
    </lineage>
</organism>
<dbReference type="InterPro" id="IPR023267">
    <property type="entry name" value="RCMT"/>
</dbReference>
<evidence type="ECO:0000256" key="3">
    <source>
        <dbReference type="ARBA" id="ARBA00022691"/>
    </source>
</evidence>
<keyword evidence="1 5" id="KW-0489">Methyltransferase</keyword>
<dbReference type="Pfam" id="PF01189">
    <property type="entry name" value="Methyltr_RsmB-F"/>
    <property type="match status" value="1"/>
</dbReference>
<protein>
    <submittedName>
        <fullName evidence="7">Putative nucleolar protein, Sun (Fmu) family protein or tRNA/rRNA cytosine-C5-methylase</fullName>
    </submittedName>
</protein>
<dbReference type="InterPro" id="IPR054728">
    <property type="entry name" value="RsmB-like_ferredoxin"/>
</dbReference>
<accession>A0A1S7LM02</accession>
<dbReference type="PRINTS" id="PR02008">
    <property type="entry name" value="RCMTFAMILY"/>
</dbReference>
<keyword evidence="4 5" id="KW-0694">RNA-binding</keyword>
<dbReference type="InterPro" id="IPR001678">
    <property type="entry name" value="MeTrfase_RsmB-F_NOP2_dom"/>
</dbReference>
<dbReference type="AlphaFoldDB" id="A0A1S7LM02"/>
<dbReference type="InterPro" id="IPR049560">
    <property type="entry name" value="MeTrfase_RsmB-F_NOP2_cat"/>
</dbReference>
<keyword evidence="3 5" id="KW-0949">S-adenosyl-L-methionine</keyword>
<dbReference type="GO" id="GO:0001510">
    <property type="term" value="P:RNA methylation"/>
    <property type="evidence" value="ECO:0007669"/>
    <property type="project" value="InterPro"/>
</dbReference>
<dbReference type="GO" id="GO:0003723">
    <property type="term" value="F:RNA binding"/>
    <property type="evidence" value="ECO:0007669"/>
    <property type="project" value="UniProtKB-UniRule"/>
</dbReference>
<dbReference type="PANTHER" id="PTHR22807:SF53">
    <property type="entry name" value="RIBOSOMAL RNA SMALL SUBUNIT METHYLTRANSFERASE B-RELATED"/>
    <property type="match status" value="1"/>
</dbReference>
<proteinExistence type="inferred from homology"/>